<organism evidence="2">
    <name type="scientific">bioreactor metagenome</name>
    <dbReference type="NCBI Taxonomy" id="1076179"/>
    <lineage>
        <taxon>unclassified sequences</taxon>
        <taxon>metagenomes</taxon>
        <taxon>ecological metagenomes</taxon>
    </lineage>
</organism>
<dbReference type="Gene3D" id="3.40.50.850">
    <property type="entry name" value="Isochorismatase-like"/>
    <property type="match status" value="1"/>
</dbReference>
<dbReference type="SUPFAM" id="SSF52499">
    <property type="entry name" value="Isochorismatase-like hydrolases"/>
    <property type="match status" value="1"/>
</dbReference>
<dbReference type="InterPro" id="IPR000868">
    <property type="entry name" value="Isochorismatase-like_dom"/>
</dbReference>
<name>A0A645HEQ4_9ZZZZ</name>
<reference evidence="2" key="1">
    <citation type="submission" date="2019-08" db="EMBL/GenBank/DDBJ databases">
        <authorList>
            <person name="Kucharzyk K."/>
            <person name="Murdoch R.W."/>
            <person name="Higgins S."/>
            <person name="Loffler F."/>
        </authorList>
    </citation>
    <scope>NUCLEOTIDE SEQUENCE</scope>
</reference>
<evidence type="ECO:0000313" key="2">
    <source>
        <dbReference type="EMBL" id="MPN37515.1"/>
    </source>
</evidence>
<feature type="domain" description="Isochorismatase-like" evidence="1">
    <location>
        <begin position="42"/>
        <end position="94"/>
    </location>
</feature>
<sequence>MDACADSLLIHPPAGLLTVVQEKTTYALPHKDLFDLVGLCTHIDVVGFDTDACVMAAAINLFDEGYDFDVLGEYCASTNGWDYHEAAMKIISKVLARQPEPNHS</sequence>
<dbReference type="Pfam" id="PF00857">
    <property type="entry name" value="Isochorismatase"/>
    <property type="match status" value="1"/>
</dbReference>
<accession>A0A645HEQ4</accession>
<evidence type="ECO:0000259" key="1">
    <source>
        <dbReference type="Pfam" id="PF00857"/>
    </source>
</evidence>
<dbReference type="AlphaFoldDB" id="A0A645HEQ4"/>
<dbReference type="InterPro" id="IPR036380">
    <property type="entry name" value="Isochorismatase-like_sf"/>
</dbReference>
<comment type="caution">
    <text evidence="2">The sequence shown here is derived from an EMBL/GenBank/DDBJ whole genome shotgun (WGS) entry which is preliminary data.</text>
</comment>
<dbReference type="EMBL" id="VSSQ01092205">
    <property type="protein sequence ID" value="MPN37515.1"/>
    <property type="molecule type" value="Genomic_DNA"/>
</dbReference>
<proteinExistence type="predicted"/>
<protein>
    <recommendedName>
        <fullName evidence="1">Isochorismatase-like domain-containing protein</fullName>
    </recommendedName>
</protein>
<gene>
    <name evidence="2" type="ORF">SDC9_185034</name>
</gene>